<organism evidence="6 7">
    <name type="scientific">Pontibacter rugosus</name>
    <dbReference type="NCBI Taxonomy" id="1745966"/>
    <lineage>
        <taxon>Bacteria</taxon>
        <taxon>Pseudomonadati</taxon>
        <taxon>Bacteroidota</taxon>
        <taxon>Cytophagia</taxon>
        <taxon>Cytophagales</taxon>
        <taxon>Hymenobacteraceae</taxon>
        <taxon>Pontibacter</taxon>
    </lineage>
</organism>
<dbReference type="EMBL" id="JBHTLD010000144">
    <property type="protein sequence ID" value="MFD1187474.1"/>
    <property type="molecule type" value="Genomic_DNA"/>
</dbReference>
<dbReference type="NCBIfam" id="NF002586">
    <property type="entry name" value="PRK02237.1"/>
    <property type="match status" value="1"/>
</dbReference>
<evidence type="ECO:0000256" key="2">
    <source>
        <dbReference type="ARBA" id="ARBA00022692"/>
    </source>
</evidence>
<evidence type="ECO:0000256" key="5">
    <source>
        <dbReference type="HAMAP-Rule" id="MF_00010"/>
    </source>
</evidence>
<protein>
    <submittedName>
        <fullName evidence="6">YnfA family protein</fullName>
    </submittedName>
</protein>
<evidence type="ECO:0000256" key="3">
    <source>
        <dbReference type="ARBA" id="ARBA00022989"/>
    </source>
</evidence>
<keyword evidence="4 5" id="KW-0472">Membrane</keyword>
<dbReference type="PANTHER" id="PTHR36116">
    <property type="entry name" value="UPF0060 MEMBRANE PROTEIN YNFA"/>
    <property type="match status" value="1"/>
</dbReference>
<evidence type="ECO:0000256" key="1">
    <source>
        <dbReference type="ARBA" id="ARBA00022475"/>
    </source>
</evidence>
<dbReference type="PANTHER" id="PTHR36116:SF1">
    <property type="entry name" value="UPF0060 MEMBRANE PROTEIN YNFA"/>
    <property type="match status" value="1"/>
</dbReference>
<name>A0ABW3SRE2_9BACT</name>
<keyword evidence="7" id="KW-1185">Reference proteome</keyword>
<dbReference type="RefSeq" id="WP_377529052.1">
    <property type="nucleotide sequence ID" value="NZ_JBHTLD010000144.1"/>
</dbReference>
<dbReference type="Proteomes" id="UP001597094">
    <property type="component" value="Unassembled WGS sequence"/>
</dbReference>
<sequence length="126" mass="14352">MLKSSIQVLMSFIKHKQMDVLKSLSIFFLAGLCEIGGGYLVWLWLKEDRPLWYGLLGAFILVLYGVVATWQTASFGRVYATYGGIFIFMSLLWAWKVDGFKPDRYDIIGAVVALVGVFIIIYMPRK</sequence>
<dbReference type="Pfam" id="PF02694">
    <property type="entry name" value="UPF0060"/>
    <property type="match status" value="1"/>
</dbReference>
<proteinExistence type="inferred from homology"/>
<feature type="transmembrane region" description="Helical" evidence="5">
    <location>
        <begin position="51"/>
        <end position="70"/>
    </location>
</feature>
<keyword evidence="3 5" id="KW-1133">Transmembrane helix</keyword>
<feature type="transmembrane region" description="Helical" evidence="5">
    <location>
        <begin position="77"/>
        <end position="95"/>
    </location>
</feature>
<dbReference type="HAMAP" id="MF_00010">
    <property type="entry name" value="UPF0060"/>
    <property type="match status" value="1"/>
</dbReference>
<evidence type="ECO:0000256" key="4">
    <source>
        <dbReference type="ARBA" id="ARBA00023136"/>
    </source>
</evidence>
<gene>
    <name evidence="6" type="ORF">ACFQ2O_14745</name>
</gene>
<feature type="transmembrane region" description="Helical" evidence="5">
    <location>
        <begin position="107"/>
        <end position="124"/>
    </location>
</feature>
<reference evidence="7" key="1">
    <citation type="journal article" date="2019" name="Int. J. Syst. Evol. Microbiol.">
        <title>The Global Catalogue of Microorganisms (GCM) 10K type strain sequencing project: providing services to taxonomists for standard genome sequencing and annotation.</title>
        <authorList>
            <consortium name="The Broad Institute Genomics Platform"/>
            <consortium name="The Broad Institute Genome Sequencing Center for Infectious Disease"/>
            <person name="Wu L."/>
            <person name="Ma J."/>
        </authorList>
    </citation>
    <scope>NUCLEOTIDE SEQUENCE [LARGE SCALE GENOMIC DNA]</scope>
    <source>
        <strain evidence="7">JCM 31319</strain>
    </source>
</reference>
<dbReference type="InterPro" id="IPR003844">
    <property type="entry name" value="UPF0060"/>
</dbReference>
<accession>A0ABW3SRE2</accession>
<comment type="subcellular location">
    <subcellularLocation>
        <location evidence="5">Cell membrane</location>
        <topology evidence="5">Multi-pass membrane protein</topology>
    </subcellularLocation>
</comment>
<comment type="similarity">
    <text evidence="5">Belongs to the UPF0060 family.</text>
</comment>
<dbReference type="InterPro" id="IPR037185">
    <property type="entry name" value="EmrE-like"/>
</dbReference>
<feature type="transmembrane region" description="Helical" evidence="5">
    <location>
        <begin position="20"/>
        <end position="45"/>
    </location>
</feature>
<keyword evidence="1 5" id="KW-1003">Cell membrane</keyword>
<comment type="caution">
    <text evidence="6">The sequence shown here is derived from an EMBL/GenBank/DDBJ whole genome shotgun (WGS) entry which is preliminary data.</text>
</comment>
<keyword evidence="2 5" id="KW-0812">Transmembrane</keyword>
<evidence type="ECO:0000313" key="7">
    <source>
        <dbReference type="Proteomes" id="UP001597094"/>
    </source>
</evidence>
<evidence type="ECO:0000313" key="6">
    <source>
        <dbReference type="EMBL" id="MFD1187474.1"/>
    </source>
</evidence>
<dbReference type="SUPFAM" id="SSF103481">
    <property type="entry name" value="Multidrug resistance efflux transporter EmrE"/>
    <property type="match status" value="1"/>
</dbReference>